<protein>
    <recommendedName>
        <fullName evidence="2">Lipoprotein</fullName>
    </recommendedName>
</protein>
<accession>A0A0F8ZR27</accession>
<gene>
    <name evidence="1" type="ORF">LCGC14_2663980</name>
</gene>
<dbReference type="AlphaFoldDB" id="A0A0F8ZR27"/>
<reference evidence="1" key="1">
    <citation type="journal article" date="2015" name="Nature">
        <title>Complex archaea that bridge the gap between prokaryotes and eukaryotes.</title>
        <authorList>
            <person name="Spang A."/>
            <person name="Saw J.H."/>
            <person name="Jorgensen S.L."/>
            <person name="Zaremba-Niedzwiedzka K."/>
            <person name="Martijn J."/>
            <person name="Lind A.E."/>
            <person name="van Eijk R."/>
            <person name="Schleper C."/>
            <person name="Guy L."/>
            <person name="Ettema T.J."/>
        </authorList>
    </citation>
    <scope>NUCLEOTIDE SEQUENCE</scope>
</reference>
<dbReference type="PROSITE" id="PS51257">
    <property type="entry name" value="PROKAR_LIPOPROTEIN"/>
    <property type="match status" value="1"/>
</dbReference>
<sequence>MKKLFIIIGLTILLVGCVSKRNIIYEDTLYITRKYIGDFDTLVVEKRIAHIYTSQAVFNILGGTSLNIEKGAKCYLRYIPERLVGSHSKVYILYFTWDGTEDLFVLRQNIYTGEIY</sequence>
<proteinExistence type="predicted"/>
<name>A0A0F8ZR27_9ZZZZ</name>
<evidence type="ECO:0008006" key="2">
    <source>
        <dbReference type="Google" id="ProtNLM"/>
    </source>
</evidence>
<dbReference type="EMBL" id="LAZR01046537">
    <property type="protein sequence ID" value="KKK96318.1"/>
    <property type="molecule type" value="Genomic_DNA"/>
</dbReference>
<organism evidence="1">
    <name type="scientific">marine sediment metagenome</name>
    <dbReference type="NCBI Taxonomy" id="412755"/>
    <lineage>
        <taxon>unclassified sequences</taxon>
        <taxon>metagenomes</taxon>
        <taxon>ecological metagenomes</taxon>
    </lineage>
</organism>
<comment type="caution">
    <text evidence="1">The sequence shown here is derived from an EMBL/GenBank/DDBJ whole genome shotgun (WGS) entry which is preliminary data.</text>
</comment>
<evidence type="ECO:0000313" key="1">
    <source>
        <dbReference type="EMBL" id="KKK96318.1"/>
    </source>
</evidence>